<dbReference type="Gene3D" id="1.20.1270.210">
    <property type="match status" value="1"/>
</dbReference>
<proteinExistence type="predicted"/>
<keyword evidence="2" id="KW-1160">Virus entry into host cell</keyword>
<accession>A0A6J5NK06</accession>
<name>A0A6J5NK06_9CAUD</name>
<organism evidence="4">
    <name type="scientific">uncultured Caudovirales phage</name>
    <dbReference type="NCBI Taxonomy" id="2100421"/>
    <lineage>
        <taxon>Viruses</taxon>
        <taxon>Duplodnaviria</taxon>
        <taxon>Heunggongvirae</taxon>
        <taxon>Uroviricota</taxon>
        <taxon>Caudoviricetes</taxon>
        <taxon>Peduoviridae</taxon>
        <taxon>Maltschvirus</taxon>
        <taxon>Maltschvirus maltsch</taxon>
    </lineage>
</organism>
<keyword evidence="2" id="KW-1162">Viral penetration into host cytoplasm</keyword>
<dbReference type="Gene3D" id="3.30.1120.70">
    <property type="match status" value="1"/>
</dbReference>
<dbReference type="EMBL" id="LR796690">
    <property type="protein sequence ID" value="CAB4159709.1"/>
    <property type="molecule type" value="Genomic_DNA"/>
</dbReference>
<dbReference type="Gene3D" id="3.40.140.120">
    <property type="match status" value="1"/>
</dbReference>
<keyword evidence="3" id="KW-0231">Viral genome packaging</keyword>
<dbReference type="Pfam" id="PF04860">
    <property type="entry name" value="Phage_portal"/>
    <property type="match status" value="1"/>
</dbReference>
<evidence type="ECO:0000256" key="3">
    <source>
        <dbReference type="ARBA" id="ARBA00023219"/>
    </source>
</evidence>
<sequence>MGLLQTLGFKSAAKPTIEAQYAPAVMDTTYGYGSFNTNSAYGYNGVGIDRNFALQVASVSRCRNLIAGVISSIDLALYKKSTGEKLGSPVWLEQPDIRQPRSVTIAATVDSLIFYSVAYWRVTSLYADDGRPSGFEWVANNRVTYTTNQYGTEVKDYFVDGDLVPMAGIGSLVTFQSLIPGVLQTASTTIRAAYDVQKAAAVSAATPMPTGILRNNGADLPESQVQGLLAAFKSARQNRSTAYLTSTLEYVPTSFSPKDMGYTEFSQYLATEIARSMNVPAYYISADMNNSMTYQNIIDGRKEFVAYSLQPYISAIEDRLSMNDITNSQNQVRFAVDDSFLRADAKERLDLIEKMLNLNLIDVDQARQMEQLTPLGDASATNV</sequence>
<keyword evidence="1" id="KW-1188">Viral release from host cell</keyword>
<protein>
    <submittedName>
        <fullName evidence="4">Portal_HK97, phage portal protein, HK97 family</fullName>
    </submittedName>
</protein>
<keyword evidence="1" id="KW-0118">Viral capsid assembly</keyword>
<gene>
    <name evidence="4" type="ORF">UFOVP720_8</name>
</gene>
<reference evidence="4" key="1">
    <citation type="submission" date="2020-04" db="EMBL/GenBank/DDBJ databases">
        <authorList>
            <person name="Chiriac C."/>
            <person name="Salcher M."/>
            <person name="Ghai R."/>
            <person name="Kavagutti S V."/>
        </authorList>
    </citation>
    <scope>NUCLEOTIDE SEQUENCE</scope>
</reference>
<evidence type="ECO:0000256" key="1">
    <source>
        <dbReference type="ARBA" id="ARBA00022950"/>
    </source>
</evidence>
<keyword evidence="2" id="KW-1171">Viral genome ejection through host cell envelope</keyword>
<evidence type="ECO:0000256" key="2">
    <source>
        <dbReference type="ARBA" id="ARBA00023009"/>
    </source>
</evidence>
<dbReference type="InterPro" id="IPR006944">
    <property type="entry name" value="Phage/GTA_portal"/>
</dbReference>
<evidence type="ECO:0000313" key="4">
    <source>
        <dbReference type="EMBL" id="CAB4159709.1"/>
    </source>
</evidence>